<evidence type="ECO:0000256" key="1">
    <source>
        <dbReference type="ARBA" id="ARBA00009580"/>
    </source>
</evidence>
<dbReference type="Proteomes" id="UP000052013">
    <property type="component" value="Unassembled WGS sequence"/>
</dbReference>
<dbReference type="Gene3D" id="3.90.190.10">
    <property type="entry name" value="Protein tyrosine phosphatase superfamily"/>
    <property type="match status" value="1"/>
</dbReference>
<evidence type="ECO:0000313" key="3">
    <source>
        <dbReference type="EMBL" id="KRL64937.1"/>
    </source>
</evidence>
<gene>
    <name evidence="3" type="ORF">FC85_GL000728</name>
</gene>
<dbReference type="AlphaFoldDB" id="A0A0R1S968"/>
<accession>A0A0R1S968</accession>
<evidence type="ECO:0000256" key="2">
    <source>
        <dbReference type="SAM" id="Phobius"/>
    </source>
</evidence>
<keyword evidence="2" id="KW-0472">Membrane</keyword>
<dbReference type="SUPFAM" id="SSF52799">
    <property type="entry name" value="(Phosphotyrosine protein) phosphatases II"/>
    <property type="match status" value="1"/>
</dbReference>
<dbReference type="GO" id="GO:0004721">
    <property type="term" value="F:phosphoprotein phosphatase activity"/>
    <property type="evidence" value="ECO:0007669"/>
    <property type="project" value="InterPro"/>
</dbReference>
<comment type="similarity">
    <text evidence="1">Belongs to the protein-tyrosine phosphatase family.</text>
</comment>
<dbReference type="InterPro" id="IPR026893">
    <property type="entry name" value="Tyr/Ser_Pase_IphP-type"/>
</dbReference>
<organism evidence="3 4">
    <name type="scientific">Lentilactobacillus diolivorans DSM 14421</name>
    <dbReference type="NCBI Taxonomy" id="1423739"/>
    <lineage>
        <taxon>Bacteria</taxon>
        <taxon>Bacillati</taxon>
        <taxon>Bacillota</taxon>
        <taxon>Bacilli</taxon>
        <taxon>Lactobacillales</taxon>
        <taxon>Lactobacillaceae</taxon>
        <taxon>Lentilactobacillus</taxon>
    </lineage>
</organism>
<keyword evidence="2" id="KW-0812">Transmembrane</keyword>
<proteinExistence type="inferred from homology"/>
<dbReference type="RefSeq" id="WP_147008524.1">
    <property type="nucleotide sequence ID" value="NZ_AZEY01000079.1"/>
</dbReference>
<protein>
    <submittedName>
        <fullName evidence="3">Protein-tyrosine-phosphatase</fullName>
    </submittedName>
</protein>
<keyword evidence="2" id="KW-1133">Transmembrane helix</keyword>
<evidence type="ECO:0000313" key="4">
    <source>
        <dbReference type="Proteomes" id="UP000052013"/>
    </source>
</evidence>
<dbReference type="PATRIC" id="fig|1423739.3.peg.759"/>
<dbReference type="InterPro" id="IPR029021">
    <property type="entry name" value="Prot-tyrosine_phosphatase-like"/>
</dbReference>
<dbReference type="Pfam" id="PF13350">
    <property type="entry name" value="Y_phosphatase3"/>
    <property type="match status" value="1"/>
</dbReference>
<dbReference type="PANTHER" id="PTHR31126:SF1">
    <property type="entry name" value="TYROSINE SPECIFIC PROTEIN PHOSPHATASES DOMAIN-CONTAINING PROTEIN"/>
    <property type="match status" value="1"/>
</dbReference>
<dbReference type="PANTHER" id="PTHR31126">
    <property type="entry name" value="TYROSINE-PROTEIN PHOSPHATASE"/>
    <property type="match status" value="1"/>
</dbReference>
<feature type="transmembrane region" description="Helical" evidence="2">
    <location>
        <begin position="12"/>
        <end position="30"/>
    </location>
</feature>
<sequence length="294" mass="33721">MNLTKRINQIGLTIIAEIIASLLIVSLVSANQSNSKINGTEIKLSGTANTFDLGGIQTKDNRYIKQNRLIRSDALSALSSHDKWRLTQQHHLIVDLDFRSAGEAHQQPDKKIPHVTYHRLSVMPDPNFGVHTQRQYANQLALKHPNNMTLFYQKMVTNEHSIKAYQAMFKRLLQQNHGAVLYHCTYGKDRTGIATMLILSSLGVRKTTIMKNYLQSNQALKKTTHKEIIAMKKVTHNRNVLANLKRSRTARRSYLTAAYTAIDQKYGSIKHYLKIKMRLTKTDIQKLRRLYLTK</sequence>
<reference evidence="3 4" key="1">
    <citation type="journal article" date="2015" name="Genome Announc.">
        <title>Expanding the biotechnology potential of lactobacilli through comparative genomics of 213 strains and associated genera.</title>
        <authorList>
            <person name="Sun Z."/>
            <person name="Harris H.M."/>
            <person name="McCann A."/>
            <person name="Guo C."/>
            <person name="Argimon S."/>
            <person name="Zhang W."/>
            <person name="Yang X."/>
            <person name="Jeffery I.B."/>
            <person name="Cooney J.C."/>
            <person name="Kagawa T.F."/>
            <person name="Liu W."/>
            <person name="Song Y."/>
            <person name="Salvetti E."/>
            <person name="Wrobel A."/>
            <person name="Rasinkangas P."/>
            <person name="Parkhill J."/>
            <person name="Rea M.C."/>
            <person name="O'Sullivan O."/>
            <person name="Ritari J."/>
            <person name="Douillard F.P."/>
            <person name="Paul Ross R."/>
            <person name="Yang R."/>
            <person name="Briner A.E."/>
            <person name="Felis G.E."/>
            <person name="de Vos W.M."/>
            <person name="Barrangou R."/>
            <person name="Klaenhammer T.R."/>
            <person name="Caufield P.W."/>
            <person name="Cui Y."/>
            <person name="Zhang H."/>
            <person name="O'Toole P.W."/>
        </authorList>
    </citation>
    <scope>NUCLEOTIDE SEQUENCE [LARGE SCALE GENOMIC DNA]</scope>
    <source>
        <strain evidence="3 4">DSM 14421</strain>
    </source>
</reference>
<dbReference type="EMBL" id="AZEY01000079">
    <property type="protein sequence ID" value="KRL64937.1"/>
    <property type="molecule type" value="Genomic_DNA"/>
</dbReference>
<dbReference type="STRING" id="1423739.FC85_GL000728"/>
<comment type="caution">
    <text evidence="3">The sequence shown here is derived from an EMBL/GenBank/DDBJ whole genome shotgun (WGS) entry which is preliminary data.</text>
</comment>
<name>A0A0R1S968_9LACO</name>